<feature type="domain" description="KH type-2" evidence="10">
    <location>
        <begin position="39"/>
        <end position="107"/>
    </location>
</feature>
<evidence type="ECO:0000256" key="2">
    <source>
        <dbReference type="ARBA" id="ARBA00022730"/>
    </source>
</evidence>
<reference evidence="11 12" key="1">
    <citation type="journal article" date="2016" name="Nat. Commun.">
        <title>Thousands of microbial genomes shed light on interconnected biogeochemical processes in an aquifer system.</title>
        <authorList>
            <person name="Anantharaman K."/>
            <person name="Brown C.T."/>
            <person name="Hug L.A."/>
            <person name="Sharon I."/>
            <person name="Castelle C.J."/>
            <person name="Probst A.J."/>
            <person name="Thomas B.C."/>
            <person name="Singh A."/>
            <person name="Wilkins M.J."/>
            <person name="Karaoz U."/>
            <person name="Brodie E.L."/>
            <person name="Williams K.H."/>
            <person name="Hubbard S.S."/>
            <person name="Banfield J.F."/>
        </authorList>
    </citation>
    <scope>NUCLEOTIDE SEQUENCE [LARGE SCALE GENOMIC DNA]</scope>
</reference>
<dbReference type="PANTHER" id="PTHR11760">
    <property type="entry name" value="30S/40S RIBOSOMAL PROTEIN S3"/>
    <property type="match status" value="1"/>
</dbReference>
<dbReference type="InterPro" id="IPR015946">
    <property type="entry name" value="KH_dom-like_a/b"/>
</dbReference>
<dbReference type="PROSITE" id="PS50823">
    <property type="entry name" value="KH_TYPE_2"/>
    <property type="match status" value="1"/>
</dbReference>
<dbReference type="GO" id="GO:0022627">
    <property type="term" value="C:cytosolic small ribosomal subunit"/>
    <property type="evidence" value="ECO:0007669"/>
    <property type="project" value="TreeGrafter"/>
</dbReference>
<dbReference type="InterPro" id="IPR005704">
    <property type="entry name" value="Ribosomal_uS3_bac-typ"/>
</dbReference>
<dbReference type="InterPro" id="IPR018280">
    <property type="entry name" value="Ribosomal_uS3_CS"/>
</dbReference>
<dbReference type="NCBIfam" id="TIGR01009">
    <property type="entry name" value="rpsC_bact"/>
    <property type="match status" value="1"/>
</dbReference>
<evidence type="ECO:0000256" key="3">
    <source>
        <dbReference type="ARBA" id="ARBA00022884"/>
    </source>
</evidence>
<dbReference type="PANTHER" id="PTHR11760:SF19">
    <property type="entry name" value="SMALL RIBOSOMAL SUBUNIT PROTEIN US3C"/>
    <property type="match status" value="1"/>
</dbReference>
<proteinExistence type="inferred from homology"/>
<comment type="function">
    <text evidence="6 8">Binds the lower part of the 30S subunit head. Binds mRNA in the 70S ribosome, positioning it for translation.</text>
</comment>
<dbReference type="SMART" id="SM00322">
    <property type="entry name" value="KH"/>
    <property type="match status" value="1"/>
</dbReference>
<comment type="subunit">
    <text evidence="8">Part of the 30S ribosomal subunit. Forms a tight complex with proteins S10 and S14.</text>
</comment>
<dbReference type="InterPro" id="IPR004087">
    <property type="entry name" value="KH_dom"/>
</dbReference>
<evidence type="ECO:0000256" key="7">
    <source>
        <dbReference type="ARBA" id="ARBA00035257"/>
    </source>
</evidence>
<evidence type="ECO:0000256" key="6">
    <source>
        <dbReference type="ARBA" id="ARBA00024998"/>
    </source>
</evidence>
<dbReference type="HAMAP" id="MF_01309_B">
    <property type="entry name" value="Ribosomal_uS3_B"/>
    <property type="match status" value="1"/>
</dbReference>
<dbReference type="InterPro" id="IPR004044">
    <property type="entry name" value="KH_dom_type_2"/>
</dbReference>
<dbReference type="EMBL" id="METP01000058">
    <property type="protein sequence ID" value="OGC03269.1"/>
    <property type="molecule type" value="Genomic_DNA"/>
</dbReference>
<dbReference type="CDD" id="cd02412">
    <property type="entry name" value="KH-II_30S_S3"/>
    <property type="match status" value="1"/>
</dbReference>
<dbReference type="FunFam" id="3.30.300.20:FF:000001">
    <property type="entry name" value="30S ribosomal protein S3"/>
    <property type="match status" value="1"/>
</dbReference>
<evidence type="ECO:0000256" key="8">
    <source>
        <dbReference type="HAMAP-Rule" id="MF_01309"/>
    </source>
</evidence>
<evidence type="ECO:0000259" key="10">
    <source>
        <dbReference type="PROSITE" id="PS50823"/>
    </source>
</evidence>
<evidence type="ECO:0000256" key="4">
    <source>
        <dbReference type="ARBA" id="ARBA00022980"/>
    </source>
</evidence>
<dbReference type="Gene3D" id="3.30.1140.32">
    <property type="entry name" value="Ribosomal protein S3, C-terminal domain"/>
    <property type="match status" value="1"/>
</dbReference>
<comment type="caution">
    <text evidence="11">The sequence shown here is derived from an EMBL/GenBank/DDBJ whole genome shotgun (WGS) entry which is preliminary data.</text>
</comment>
<sequence>MGQKIHPHGLRIGIIEHWDSFWYADGEDYGKQLAEDLELRKYLKSTLFKAGISRIFIGRKANQIEIDLHTARPGLIIGKGGKEISTIRDKLIKKFKKQIQLNVREEAKPEICSVLVAEYVASQLEKRISYRRAMKQAVSKGMRMGAKGVKIMCAGRLGGGEIARREWYRVGSVPLHTLRAKIDYGFAEAMTLYGKIGVKVWIYKGEVLKVKNKDVVDVAKEAEQENGNQPNQN</sequence>
<dbReference type="GO" id="GO:0003729">
    <property type="term" value="F:mRNA binding"/>
    <property type="evidence" value="ECO:0007669"/>
    <property type="project" value="UniProtKB-UniRule"/>
</dbReference>
<dbReference type="InterPro" id="IPR009019">
    <property type="entry name" value="KH_sf_prok-type"/>
</dbReference>
<evidence type="ECO:0000256" key="9">
    <source>
        <dbReference type="RuleBase" id="RU003624"/>
    </source>
</evidence>
<dbReference type="SUPFAM" id="SSF54821">
    <property type="entry name" value="Ribosomal protein S3 C-terminal domain"/>
    <property type="match status" value="1"/>
</dbReference>
<keyword evidence="3 8" id="KW-0694">RNA-binding</keyword>
<dbReference type="Gene3D" id="3.30.300.20">
    <property type="match status" value="1"/>
</dbReference>
<keyword evidence="2 8" id="KW-0699">rRNA-binding</keyword>
<evidence type="ECO:0000313" key="11">
    <source>
        <dbReference type="EMBL" id="OGC03269.1"/>
    </source>
</evidence>
<dbReference type="Proteomes" id="UP000176938">
    <property type="component" value="Unassembled WGS sequence"/>
</dbReference>
<keyword evidence="4 8" id="KW-0689">Ribosomal protein</keyword>
<dbReference type="GO" id="GO:0006412">
    <property type="term" value="P:translation"/>
    <property type="evidence" value="ECO:0007669"/>
    <property type="project" value="UniProtKB-UniRule"/>
</dbReference>
<evidence type="ECO:0000256" key="1">
    <source>
        <dbReference type="ARBA" id="ARBA00010761"/>
    </source>
</evidence>
<keyword evidence="5 8" id="KW-0687">Ribonucleoprotein</keyword>
<organism evidence="11 12">
    <name type="scientific">candidate division WOR-1 bacterium RIFCSPLOWO2_02_FULL_46_20</name>
    <dbReference type="NCBI Taxonomy" id="1802567"/>
    <lineage>
        <taxon>Bacteria</taxon>
        <taxon>Bacillati</taxon>
        <taxon>Saganbacteria</taxon>
    </lineage>
</organism>
<dbReference type="AlphaFoldDB" id="A0A1F4R529"/>
<dbReference type="InterPro" id="IPR057258">
    <property type="entry name" value="Ribosomal_uS3"/>
</dbReference>
<dbReference type="Pfam" id="PF00189">
    <property type="entry name" value="Ribosomal_S3_C"/>
    <property type="match status" value="1"/>
</dbReference>
<dbReference type="PROSITE" id="PS00548">
    <property type="entry name" value="RIBOSOMAL_S3"/>
    <property type="match status" value="1"/>
</dbReference>
<dbReference type="Pfam" id="PF07650">
    <property type="entry name" value="KH_2"/>
    <property type="match status" value="1"/>
</dbReference>
<dbReference type="InterPro" id="IPR036419">
    <property type="entry name" value="Ribosomal_S3_C_sf"/>
</dbReference>
<evidence type="ECO:0000313" key="12">
    <source>
        <dbReference type="Proteomes" id="UP000176938"/>
    </source>
</evidence>
<accession>A0A1F4R529</accession>
<dbReference type="InterPro" id="IPR001351">
    <property type="entry name" value="Ribosomal_uS3_C"/>
</dbReference>
<comment type="similarity">
    <text evidence="1 8 9">Belongs to the universal ribosomal protein uS3 family.</text>
</comment>
<protein>
    <recommendedName>
        <fullName evidence="7 8">Small ribosomal subunit protein uS3</fullName>
    </recommendedName>
</protein>
<evidence type="ECO:0000256" key="5">
    <source>
        <dbReference type="ARBA" id="ARBA00023274"/>
    </source>
</evidence>
<name>A0A1F4R529_UNCSA</name>
<dbReference type="SUPFAM" id="SSF54814">
    <property type="entry name" value="Prokaryotic type KH domain (KH-domain type II)"/>
    <property type="match status" value="1"/>
</dbReference>
<dbReference type="GO" id="GO:0003735">
    <property type="term" value="F:structural constituent of ribosome"/>
    <property type="evidence" value="ECO:0007669"/>
    <property type="project" value="InterPro"/>
</dbReference>
<dbReference type="GO" id="GO:0019843">
    <property type="term" value="F:rRNA binding"/>
    <property type="evidence" value="ECO:0007669"/>
    <property type="project" value="UniProtKB-UniRule"/>
</dbReference>
<gene>
    <name evidence="8" type="primary">rpsC</name>
    <name evidence="11" type="ORF">A3H38_00805</name>
</gene>